<evidence type="ECO:0000256" key="3">
    <source>
        <dbReference type="ARBA" id="ARBA00022729"/>
    </source>
</evidence>
<evidence type="ECO:0000259" key="6">
    <source>
        <dbReference type="Pfam" id="PF13458"/>
    </source>
</evidence>
<reference evidence="7 8" key="1">
    <citation type="submission" date="2018-10" db="EMBL/GenBank/DDBJ databases">
        <title>Draft genome sequence of Aquitalea MWU14-2217 isolated from a wild cranberry bog in Provincetown, Massachusetts.</title>
        <authorList>
            <person name="Ebadzadsahrai G."/>
            <person name="Soby S."/>
        </authorList>
    </citation>
    <scope>NUCLEOTIDE SEQUENCE [LARGE SCALE GENOMIC DNA]</scope>
    <source>
        <strain evidence="7 8">MWU14-2217</strain>
    </source>
</reference>
<dbReference type="InterPro" id="IPR000709">
    <property type="entry name" value="Leu_Ile_Val-bd"/>
</dbReference>
<evidence type="ECO:0000256" key="5">
    <source>
        <dbReference type="SAM" id="SignalP"/>
    </source>
</evidence>
<dbReference type="InterPro" id="IPR028082">
    <property type="entry name" value="Peripla_BP_I"/>
</dbReference>
<dbReference type="Proteomes" id="UP000274139">
    <property type="component" value="Unassembled WGS sequence"/>
</dbReference>
<sequence>MRGISLMGGALLCLACGLAVAAVQPIRIGVPGAFTGGSAPMGLSMRNGIRLAAAEINRSGGLLGRPIELVERDDAGLPARGLKVAQQLLTQERVVAVVGFVNTGVALAASKNYQDARVPVMLAVATAAILTRQFPLHGNSDNFIFRVAAADDLQAPLIVREAVQRSGYRKLAIFADNTNYGYQGLMELDRALAQHGLKPSYVARFNLQERDMANALLQARNAGSQAILTYAIGPELAELANTMARMDWKVPIIGSWTLSMSNFIDNAGPNGEGARMVQSYIPDEDDSGRRRDFLDGYQWLFHTRRIPSPPSAAQGYDGMKLMAEAIRQAGSLDGEAIVHALENLKQPVAGVITTYKQPFSHTDHEALELNVPVIGKVERGRVVYAYPADKPRR</sequence>
<dbReference type="PANTHER" id="PTHR30483:SF6">
    <property type="entry name" value="PERIPLASMIC BINDING PROTEIN OF ABC TRANSPORTER FOR NATURAL AMINO ACIDS"/>
    <property type="match status" value="1"/>
</dbReference>
<dbReference type="OrthoDB" id="5290698at2"/>
<gene>
    <name evidence="7" type="ORF">EAY64_19790</name>
</gene>
<comment type="similarity">
    <text evidence="1">Belongs to the leucine-binding protein family.</text>
</comment>
<evidence type="ECO:0000256" key="1">
    <source>
        <dbReference type="ARBA" id="ARBA00010062"/>
    </source>
</evidence>
<dbReference type="Pfam" id="PF13458">
    <property type="entry name" value="Peripla_BP_6"/>
    <property type="match status" value="1"/>
</dbReference>
<keyword evidence="4" id="KW-0029">Amino-acid transport</keyword>
<evidence type="ECO:0000256" key="2">
    <source>
        <dbReference type="ARBA" id="ARBA00022448"/>
    </source>
</evidence>
<evidence type="ECO:0000256" key="4">
    <source>
        <dbReference type="ARBA" id="ARBA00022970"/>
    </source>
</evidence>
<name>A0A454JD14_9NEIS</name>
<dbReference type="InterPro" id="IPR028081">
    <property type="entry name" value="Leu-bd"/>
</dbReference>
<keyword evidence="8" id="KW-1185">Reference proteome</keyword>
<evidence type="ECO:0000313" key="7">
    <source>
        <dbReference type="EMBL" id="RMC90997.1"/>
    </source>
</evidence>
<dbReference type="PRINTS" id="PR00337">
    <property type="entry name" value="LEUILEVALBP"/>
</dbReference>
<dbReference type="Gene3D" id="3.40.50.2300">
    <property type="match status" value="2"/>
</dbReference>
<protein>
    <submittedName>
        <fullName evidence="7">Amino acid ABC transporter substrate-binding protein</fullName>
    </submittedName>
</protein>
<accession>A0A454JD14</accession>
<dbReference type="SUPFAM" id="SSF53822">
    <property type="entry name" value="Periplasmic binding protein-like I"/>
    <property type="match status" value="1"/>
</dbReference>
<proteinExistence type="inferred from homology"/>
<feature type="chain" id="PRO_5019344500" evidence="5">
    <location>
        <begin position="22"/>
        <end position="393"/>
    </location>
</feature>
<dbReference type="CDD" id="cd06335">
    <property type="entry name" value="PBP1_ABC_ligand_binding-like"/>
    <property type="match status" value="1"/>
</dbReference>
<dbReference type="InterPro" id="IPR051010">
    <property type="entry name" value="BCAA_transport"/>
</dbReference>
<feature type="signal peptide" evidence="5">
    <location>
        <begin position="1"/>
        <end position="21"/>
    </location>
</feature>
<organism evidence="7 8">
    <name type="scientific">Aquitalea palustris</name>
    <dbReference type="NCBI Taxonomy" id="2480983"/>
    <lineage>
        <taxon>Bacteria</taxon>
        <taxon>Pseudomonadati</taxon>
        <taxon>Pseudomonadota</taxon>
        <taxon>Betaproteobacteria</taxon>
        <taxon>Neisseriales</taxon>
        <taxon>Chromobacteriaceae</taxon>
        <taxon>Aquitalea</taxon>
    </lineage>
</organism>
<feature type="domain" description="Leucine-binding protein" evidence="6">
    <location>
        <begin position="25"/>
        <end position="355"/>
    </location>
</feature>
<comment type="caution">
    <text evidence="7">The sequence shown here is derived from an EMBL/GenBank/DDBJ whole genome shotgun (WGS) entry which is preliminary data.</text>
</comment>
<dbReference type="EMBL" id="RFAR01000129">
    <property type="protein sequence ID" value="RMC90997.1"/>
    <property type="molecule type" value="Genomic_DNA"/>
</dbReference>
<dbReference type="PANTHER" id="PTHR30483">
    <property type="entry name" value="LEUCINE-SPECIFIC-BINDING PROTEIN"/>
    <property type="match status" value="1"/>
</dbReference>
<dbReference type="RefSeq" id="WP_103526448.1">
    <property type="nucleotide sequence ID" value="NZ_JAPNLC010000003.1"/>
</dbReference>
<dbReference type="GO" id="GO:0006865">
    <property type="term" value="P:amino acid transport"/>
    <property type="evidence" value="ECO:0007669"/>
    <property type="project" value="UniProtKB-KW"/>
</dbReference>
<evidence type="ECO:0000313" key="8">
    <source>
        <dbReference type="Proteomes" id="UP000274139"/>
    </source>
</evidence>
<keyword evidence="3 5" id="KW-0732">Signal</keyword>
<keyword evidence="2" id="KW-0813">Transport</keyword>
<dbReference type="AlphaFoldDB" id="A0A454JD14"/>